<accession>A0AAD6L3C5</accession>
<comment type="caution">
    <text evidence="1">The sequence shown here is derived from an EMBL/GenBank/DDBJ whole genome shotgun (WGS) entry which is preliminary data.</text>
</comment>
<dbReference type="AlphaFoldDB" id="A0AAD6L3C5"/>
<dbReference type="Proteomes" id="UP001162972">
    <property type="component" value="Chromosome 13"/>
</dbReference>
<reference evidence="1 2" key="1">
    <citation type="journal article" date="2023" name="Int. J. Mol. Sci.">
        <title>De Novo Assembly and Annotation of 11 Diverse Shrub Willow (Salix) Genomes Reveals Novel Gene Organization in Sex-Linked Regions.</title>
        <authorList>
            <person name="Hyden B."/>
            <person name="Feng K."/>
            <person name="Yates T.B."/>
            <person name="Jawdy S."/>
            <person name="Cereghino C."/>
            <person name="Smart L.B."/>
            <person name="Muchero W."/>
        </authorList>
    </citation>
    <scope>NUCLEOTIDE SEQUENCE [LARGE SCALE GENOMIC DNA]</scope>
    <source>
        <tissue evidence="1">Shoot tip</tissue>
    </source>
</reference>
<evidence type="ECO:0000313" key="2">
    <source>
        <dbReference type="Proteomes" id="UP001162972"/>
    </source>
</evidence>
<keyword evidence="2" id="KW-1185">Reference proteome</keyword>
<organism evidence="1 2">
    <name type="scientific">Salix udensis</name>
    <dbReference type="NCBI Taxonomy" id="889485"/>
    <lineage>
        <taxon>Eukaryota</taxon>
        <taxon>Viridiplantae</taxon>
        <taxon>Streptophyta</taxon>
        <taxon>Embryophyta</taxon>
        <taxon>Tracheophyta</taxon>
        <taxon>Spermatophyta</taxon>
        <taxon>Magnoliopsida</taxon>
        <taxon>eudicotyledons</taxon>
        <taxon>Gunneridae</taxon>
        <taxon>Pentapetalae</taxon>
        <taxon>rosids</taxon>
        <taxon>fabids</taxon>
        <taxon>Malpighiales</taxon>
        <taxon>Salicaceae</taxon>
        <taxon>Saliceae</taxon>
        <taxon>Salix</taxon>
    </lineage>
</organism>
<protein>
    <submittedName>
        <fullName evidence="1">Uncharacterized protein</fullName>
    </submittedName>
</protein>
<name>A0AAD6L3C5_9ROSI</name>
<gene>
    <name evidence="1" type="ORF">OIU84_017991</name>
</gene>
<sequence length="56" mass="6877">MLCHIGVRLLRIHSWVCHRLAHYHPRIPDLRCMWMWHIAVRECINRPSNRNCSSWD</sequence>
<proteinExistence type="predicted"/>
<evidence type="ECO:0000313" key="1">
    <source>
        <dbReference type="EMBL" id="KAJ6434391.1"/>
    </source>
</evidence>
<dbReference type="EMBL" id="JAPFFJ010000002">
    <property type="protein sequence ID" value="KAJ6434391.1"/>
    <property type="molecule type" value="Genomic_DNA"/>
</dbReference>